<organism evidence="1 2">
    <name type="scientific">Scleroderma citrinum Foug A</name>
    <dbReference type="NCBI Taxonomy" id="1036808"/>
    <lineage>
        <taxon>Eukaryota</taxon>
        <taxon>Fungi</taxon>
        <taxon>Dikarya</taxon>
        <taxon>Basidiomycota</taxon>
        <taxon>Agaricomycotina</taxon>
        <taxon>Agaricomycetes</taxon>
        <taxon>Agaricomycetidae</taxon>
        <taxon>Boletales</taxon>
        <taxon>Sclerodermatineae</taxon>
        <taxon>Sclerodermataceae</taxon>
        <taxon>Scleroderma</taxon>
    </lineage>
</organism>
<protein>
    <submittedName>
        <fullName evidence="1">Uncharacterized protein</fullName>
    </submittedName>
</protein>
<reference evidence="2" key="2">
    <citation type="submission" date="2015-01" db="EMBL/GenBank/DDBJ databases">
        <title>Evolutionary Origins and Diversification of the Mycorrhizal Mutualists.</title>
        <authorList>
            <consortium name="DOE Joint Genome Institute"/>
            <consortium name="Mycorrhizal Genomics Consortium"/>
            <person name="Kohler A."/>
            <person name="Kuo A."/>
            <person name="Nagy L.G."/>
            <person name="Floudas D."/>
            <person name="Copeland A."/>
            <person name="Barry K.W."/>
            <person name="Cichocki N."/>
            <person name="Veneault-Fourrey C."/>
            <person name="LaButti K."/>
            <person name="Lindquist E.A."/>
            <person name="Lipzen A."/>
            <person name="Lundell T."/>
            <person name="Morin E."/>
            <person name="Murat C."/>
            <person name="Riley R."/>
            <person name="Ohm R."/>
            <person name="Sun H."/>
            <person name="Tunlid A."/>
            <person name="Henrissat B."/>
            <person name="Grigoriev I.V."/>
            <person name="Hibbett D.S."/>
            <person name="Martin F."/>
        </authorList>
    </citation>
    <scope>NUCLEOTIDE SEQUENCE [LARGE SCALE GENOMIC DNA]</scope>
    <source>
        <strain evidence="2">Foug A</strain>
    </source>
</reference>
<evidence type="ECO:0000313" key="2">
    <source>
        <dbReference type="Proteomes" id="UP000053989"/>
    </source>
</evidence>
<dbReference type="Proteomes" id="UP000053989">
    <property type="component" value="Unassembled WGS sequence"/>
</dbReference>
<evidence type="ECO:0000313" key="1">
    <source>
        <dbReference type="EMBL" id="KIM56964.1"/>
    </source>
</evidence>
<dbReference type="EMBL" id="KN822107">
    <property type="protein sequence ID" value="KIM56964.1"/>
    <property type="molecule type" value="Genomic_DNA"/>
</dbReference>
<reference evidence="1 2" key="1">
    <citation type="submission" date="2014-04" db="EMBL/GenBank/DDBJ databases">
        <authorList>
            <consortium name="DOE Joint Genome Institute"/>
            <person name="Kuo A."/>
            <person name="Kohler A."/>
            <person name="Nagy L.G."/>
            <person name="Floudas D."/>
            <person name="Copeland A."/>
            <person name="Barry K.W."/>
            <person name="Cichocki N."/>
            <person name="Veneault-Fourrey C."/>
            <person name="LaButti K."/>
            <person name="Lindquist E.A."/>
            <person name="Lipzen A."/>
            <person name="Lundell T."/>
            <person name="Morin E."/>
            <person name="Murat C."/>
            <person name="Sun H."/>
            <person name="Tunlid A."/>
            <person name="Henrissat B."/>
            <person name="Grigoriev I.V."/>
            <person name="Hibbett D.S."/>
            <person name="Martin F."/>
            <person name="Nordberg H.P."/>
            <person name="Cantor M.N."/>
            <person name="Hua S.X."/>
        </authorList>
    </citation>
    <scope>NUCLEOTIDE SEQUENCE [LARGE SCALE GENOMIC DNA]</scope>
    <source>
        <strain evidence="1 2">Foug A</strain>
    </source>
</reference>
<proteinExistence type="predicted"/>
<sequence>MVWLGRLKPANFKSTTVNEDPPDKTFLPQLDYHRGKPLPPRSPLILSLLGLPFIHRSGISRLNPWCLYAVITAYGYALTNILLSRLSQ</sequence>
<name>A0A0C3DKZ8_9AGAM</name>
<dbReference type="AlphaFoldDB" id="A0A0C3DKZ8"/>
<gene>
    <name evidence="1" type="ORF">SCLCIDRAFT_1219798</name>
</gene>
<dbReference type="HOGENOM" id="CLU_2470389_0_0_1"/>
<keyword evidence="2" id="KW-1185">Reference proteome</keyword>
<dbReference type="InParanoid" id="A0A0C3DKZ8"/>
<accession>A0A0C3DKZ8</accession>